<keyword evidence="4" id="KW-0732">Signal</keyword>
<dbReference type="GO" id="GO:0007155">
    <property type="term" value="P:cell adhesion"/>
    <property type="evidence" value="ECO:0007669"/>
    <property type="project" value="UniProtKB-KW"/>
</dbReference>
<keyword evidence="2" id="KW-0245">EGF-like domain</keyword>
<dbReference type="InterPro" id="IPR036465">
    <property type="entry name" value="vWFA_dom_sf"/>
</dbReference>
<keyword evidence="2" id="KW-1015">Disulfide bond</keyword>
<feature type="domain" description="VWFA" evidence="6">
    <location>
        <begin position="280"/>
        <end position="459"/>
    </location>
</feature>
<dbReference type="Pfam" id="PF00092">
    <property type="entry name" value="VWA"/>
    <property type="match status" value="2"/>
</dbReference>
<dbReference type="Gene3D" id="2.10.25.10">
    <property type="entry name" value="Laminin"/>
    <property type="match status" value="1"/>
</dbReference>
<keyword evidence="1" id="KW-0130">Cell adhesion</keyword>
<comment type="caution">
    <text evidence="2">Lacks conserved residue(s) required for the propagation of feature annotation.</text>
</comment>
<feature type="compositionally biased region" description="Pro residues" evidence="3">
    <location>
        <begin position="746"/>
        <end position="755"/>
    </location>
</feature>
<dbReference type="Proteomes" id="UP000507470">
    <property type="component" value="Unassembled WGS sequence"/>
</dbReference>
<feature type="domain" description="EGF-like" evidence="5">
    <location>
        <begin position="604"/>
        <end position="640"/>
    </location>
</feature>
<feature type="compositionally biased region" description="Low complexity" evidence="3">
    <location>
        <begin position="644"/>
        <end position="655"/>
    </location>
</feature>
<feature type="signal peptide" evidence="4">
    <location>
        <begin position="1"/>
        <end position="20"/>
    </location>
</feature>
<evidence type="ECO:0000259" key="5">
    <source>
        <dbReference type="PROSITE" id="PS50026"/>
    </source>
</evidence>
<name>A0A6J8CQY7_MYTCO</name>
<evidence type="ECO:0000313" key="8">
    <source>
        <dbReference type="Proteomes" id="UP000507470"/>
    </source>
</evidence>
<dbReference type="SUPFAM" id="SSF53300">
    <property type="entry name" value="vWA-like"/>
    <property type="match status" value="2"/>
</dbReference>
<dbReference type="Gene3D" id="3.40.50.410">
    <property type="entry name" value="von Willebrand factor, type A domain"/>
    <property type="match status" value="2"/>
</dbReference>
<protein>
    <submittedName>
        <fullName evidence="7">COL6A</fullName>
    </submittedName>
</protein>
<dbReference type="PRINTS" id="PR01217">
    <property type="entry name" value="PRICHEXTENSN"/>
</dbReference>
<dbReference type="SMART" id="SM00327">
    <property type="entry name" value="VWA"/>
    <property type="match status" value="2"/>
</dbReference>
<dbReference type="PANTHER" id="PTHR24020:SF84">
    <property type="entry name" value="VWFA DOMAIN-CONTAINING PROTEIN"/>
    <property type="match status" value="1"/>
</dbReference>
<sequence>MDRIVTTGFFVLSLVFCVSSMRHHGTPMTYKPVPTPYKPVPVYKPAEPPTYVPVAEPPTYIPDTSPTKYRPDAEECDVQADIVVLFDDSSSIQYDSKENYQMMKDFVKELVDSFTTVGVNGKNGSQFGVVQFSQGVKTAFPLNKFKTKEDIKKGIQDMVPRNGGQTEIGTGLKHVRENSFSGAEGGGNPDKQKIVILMTDGKSNAGAPPQHEAHKLKKAGVTVIAIGIGRGFVKTELEQIATMKNYVLTTNSFSELSSLLKLVIELACEVCVVDCAGHADIAFVFDSSSSINANNPNNYQLMKNFMKDIVDKFNKTGPDGTQFAVVTFADKATKQFGLKDYSTKAQIKAAIDKVMPSIIGQTAIGDGLENARLEIFPNRNAGGREEVQKVVILLTDGKNNGHKSPEHESSLLRKEGVVIVAIGVGTEFLTSELNNIASSEEYVFTTTSFDKLSKIMDDVVKLACMSCKPHAHKKGSVGGHVPSPNVYTPSPPVYTEPPPAYTPAPPPVYTPAPQPVYTPAPQPVYNTPTQQVYTPAPSPIYNTPAPPQVYTVGPPVYTPAPPPVYTVAPPPYVEPPTYTVKPPPYVAPPVYTAAPADVYTPAPSGSKCSPGYCKHYGYCMDMGSKAKCLCSSGYTGDRCENKGSSSSSSSETYVPPSTPEPYVPAPKPDVPAPEPDVPAPEPYVPAPEPYVPAPEPYVPAPEPYVPAPEPYVPKTTVVHGRPGKHGNPGTPGGPGSDGNPGTPGQPGDPGPPGQPGPNGEPGDRGADGNPGPQGPAGERGQDGKNGIPGKPGSDGYPGQPGGKGPNGMRGAKGEPGDPGQPGRDGTPGTDGKNGLDGKDGTIHVVVDKGKYTIGSLEKEEIKKEIKSAWSAWKGGQKLQGPAVRQKIAKKAASAWSAWNAGSQLPNGWSAWSAGAQLPKANKKNKMQSSWSAWTAGNNANLNKGIPSGWSAWSAGAQLPIATNVRKSVAPQTSVKKTVGSWGGWNPSSNWNDWGPSSDSWGDWKK</sequence>
<dbReference type="CDD" id="cd01450">
    <property type="entry name" value="vWFA_subfamily_ECM"/>
    <property type="match status" value="1"/>
</dbReference>
<feature type="compositionally biased region" description="Pro residues" evidence="3">
    <location>
        <begin position="656"/>
        <end position="686"/>
    </location>
</feature>
<reference evidence="7 8" key="1">
    <citation type="submission" date="2020-06" db="EMBL/GenBank/DDBJ databases">
        <authorList>
            <person name="Li R."/>
            <person name="Bekaert M."/>
        </authorList>
    </citation>
    <scope>NUCLEOTIDE SEQUENCE [LARGE SCALE GENOMIC DNA]</scope>
    <source>
        <strain evidence="8">wild</strain>
    </source>
</reference>
<proteinExistence type="predicted"/>
<organism evidence="7 8">
    <name type="scientific">Mytilus coruscus</name>
    <name type="common">Sea mussel</name>
    <dbReference type="NCBI Taxonomy" id="42192"/>
    <lineage>
        <taxon>Eukaryota</taxon>
        <taxon>Metazoa</taxon>
        <taxon>Spiralia</taxon>
        <taxon>Lophotrochozoa</taxon>
        <taxon>Mollusca</taxon>
        <taxon>Bivalvia</taxon>
        <taxon>Autobranchia</taxon>
        <taxon>Pteriomorphia</taxon>
        <taxon>Mytilida</taxon>
        <taxon>Mytiloidea</taxon>
        <taxon>Mytilidae</taxon>
        <taxon>Mytilinae</taxon>
        <taxon>Mytilus</taxon>
    </lineage>
</organism>
<feature type="compositionally biased region" description="Polar residues" evidence="3">
    <location>
        <begin position="985"/>
        <end position="999"/>
    </location>
</feature>
<dbReference type="PANTHER" id="PTHR24020">
    <property type="entry name" value="COLLAGEN ALPHA"/>
    <property type="match status" value="1"/>
</dbReference>
<dbReference type="Pfam" id="PF00008">
    <property type="entry name" value="EGF"/>
    <property type="match status" value="1"/>
</dbReference>
<feature type="chain" id="PRO_5026772033" evidence="4">
    <location>
        <begin position="21"/>
        <end position="1005"/>
    </location>
</feature>
<dbReference type="InterPro" id="IPR050525">
    <property type="entry name" value="ECM_Assembly_Org"/>
</dbReference>
<feature type="region of interest" description="Disordered" evidence="3">
    <location>
        <begin position="977"/>
        <end position="1005"/>
    </location>
</feature>
<dbReference type="CDD" id="cd00053">
    <property type="entry name" value="EGF"/>
    <property type="match status" value="1"/>
</dbReference>
<dbReference type="PROSITE" id="PS50026">
    <property type="entry name" value="EGF_3"/>
    <property type="match status" value="1"/>
</dbReference>
<feature type="compositionally biased region" description="Gly residues" evidence="3">
    <location>
        <begin position="798"/>
        <end position="807"/>
    </location>
</feature>
<dbReference type="SUPFAM" id="SSF57196">
    <property type="entry name" value="EGF/Laminin"/>
    <property type="match status" value="1"/>
</dbReference>
<feature type="disulfide bond" evidence="2">
    <location>
        <begin position="630"/>
        <end position="639"/>
    </location>
</feature>
<evidence type="ECO:0000313" key="7">
    <source>
        <dbReference type="EMBL" id="CAC5397302.1"/>
    </source>
</evidence>
<dbReference type="PROSITE" id="PS01186">
    <property type="entry name" value="EGF_2"/>
    <property type="match status" value="1"/>
</dbReference>
<dbReference type="InterPro" id="IPR008160">
    <property type="entry name" value="Collagen"/>
</dbReference>
<evidence type="ECO:0000256" key="2">
    <source>
        <dbReference type="PROSITE-ProRule" id="PRU00076"/>
    </source>
</evidence>
<dbReference type="EMBL" id="CACVKT020005674">
    <property type="protein sequence ID" value="CAC5397302.1"/>
    <property type="molecule type" value="Genomic_DNA"/>
</dbReference>
<evidence type="ECO:0000256" key="1">
    <source>
        <dbReference type="ARBA" id="ARBA00022889"/>
    </source>
</evidence>
<feature type="region of interest" description="Disordered" evidence="3">
    <location>
        <begin position="639"/>
        <end position="686"/>
    </location>
</feature>
<dbReference type="InterPro" id="IPR002035">
    <property type="entry name" value="VWF_A"/>
</dbReference>
<evidence type="ECO:0000256" key="3">
    <source>
        <dbReference type="SAM" id="MobiDB-lite"/>
    </source>
</evidence>
<dbReference type="OrthoDB" id="6132730at2759"/>
<gene>
    <name evidence="7" type="ORF">MCOR_31753</name>
</gene>
<feature type="domain" description="VWFA" evidence="6">
    <location>
        <begin position="81"/>
        <end position="263"/>
    </location>
</feature>
<dbReference type="InterPro" id="IPR000742">
    <property type="entry name" value="EGF"/>
</dbReference>
<dbReference type="PROSITE" id="PS50234">
    <property type="entry name" value="VWFA"/>
    <property type="match status" value="2"/>
</dbReference>
<dbReference type="PRINTS" id="PR00453">
    <property type="entry name" value="VWFADOMAIN"/>
</dbReference>
<accession>A0A6J8CQY7</accession>
<keyword evidence="8" id="KW-1185">Reference proteome</keyword>
<evidence type="ECO:0000259" key="6">
    <source>
        <dbReference type="PROSITE" id="PS50234"/>
    </source>
</evidence>
<evidence type="ECO:0000256" key="4">
    <source>
        <dbReference type="SAM" id="SignalP"/>
    </source>
</evidence>
<feature type="region of interest" description="Disordered" evidence="3">
    <location>
        <begin position="711"/>
        <end position="841"/>
    </location>
</feature>
<dbReference type="Pfam" id="PF01391">
    <property type="entry name" value="Collagen"/>
    <property type="match status" value="1"/>
</dbReference>
<dbReference type="PROSITE" id="PS00022">
    <property type="entry name" value="EGF_1"/>
    <property type="match status" value="1"/>
</dbReference>
<dbReference type="AlphaFoldDB" id="A0A6J8CQY7"/>
<feature type="compositionally biased region" description="Gly residues" evidence="3">
    <location>
        <begin position="729"/>
        <end position="738"/>
    </location>
</feature>